<dbReference type="AlphaFoldDB" id="A0A3N2Q126"/>
<sequence length="157" mass="18331">MGRFPVLFVDHRENLISFSLFLTLQETRKFIACCSSSSVSVGMLDGVLGPRFTRTTWAMCNYQMKLHASRNIYWHHDSCGHGSYWELNTFSSTISGLLIRMRLRRQKNGAVWLNRQFLGRTFLTKLELQARPFYPDVYTNWPSSRSQSGRILSKKQR</sequence>
<protein>
    <submittedName>
        <fullName evidence="1">Uncharacterized protein</fullName>
    </submittedName>
</protein>
<gene>
    <name evidence="1" type="ORF">SODALDRAFT_96025</name>
</gene>
<dbReference type="RefSeq" id="XP_028468222.1">
    <property type="nucleotide sequence ID" value="XM_028615822.1"/>
</dbReference>
<evidence type="ECO:0000313" key="1">
    <source>
        <dbReference type="EMBL" id="ROT40416.1"/>
    </source>
</evidence>
<name>A0A3N2Q126_SODAK</name>
<dbReference type="GeneID" id="39584299"/>
<organism evidence="1 2">
    <name type="scientific">Sodiomyces alkalinus (strain CBS 110278 / VKM F-3762 / F11)</name>
    <name type="common">Alkaliphilic filamentous fungus</name>
    <dbReference type="NCBI Taxonomy" id="1314773"/>
    <lineage>
        <taxon>Eukaryota</taxon>
        <taxon>Fungi</taxon>
        <taxon>Dikarya</taxon>
        <taxon>Ascomycota</taxon>
        <taxon>Pezizomycotina</taxon>
        <taxon>Sordariomycetes</taxon>
        <taxon>Hypocreomycetidae</taxon>
        <taxon>Glomerellales</taxon>
        <taxon>Plectosphaerellaceae</taxon>
        <taxon>Sodiomyces</taxon>
    </lineage>
</organism>
<dbReference type="EMBL" id="ML119052">
    <property type="protein sequence ID" value="ROT40416.1"/>
    <property type="molecule type" value="Genomic_DNA"/>
</dbReference>
<dbReference type="Proteomes" id="UP000272025">
    <property type="component" value="Unassembled WGS sequence"/>
</dbReference>
<proteinExistence type="predicted"/>
<reference evidence="1 2" key="1">
    <citation type="journal article" date="2018" name="Mol. Ecol.">
        <title>The obligate alkalophilic soda-lake fungus Sodiomyces alkalinus has shifted to a protein diet.</title>
        <authorList>
            <person name="Grum-Grzhimaylo A.A."/>
            <person name="Falkoski D.L."/>
            <person name="van den Heuvel J."/>
            <person name="Valero-Jimenez C.A."/>
            <person name="Min B."/>
            <person name="Choi I.G."/>
            <person name="Lipzen A."/>
            <person name="Daum C.G."/>
            <person name="Aanen D.K."/>
            <person name="Tsang A."/>
            <person name="Henrissat B."/>
            <person name="Bilanenko E.N."/>
            <person name="de Vries R.P."/>
            <person name="van Kan J.A.L."/>
            <person name="Grigoriev I.V."/>
            <person name="Debets A.J.M."/>
        </authorList>
    </citation>
    <scope>NUCLEOTIDE SEQUENCE [LARGE SCALE GENOMIC DNA]</scope>
    <source>
        <strain evidence="1 2">F11</strain>
    </source>
</reference>
<keyword evidence="2" id="KW-1185">Reference proteome</keyword>
<evidence type="ECO:0000313" key="2">
    <source>
        <dbReference type="Proteomes" id="UP000272025"/>
    </source>
</evidence>
<accession>A0A3N2Q126</accession>